<sequence length="531" mass="54313">MDALPNTRHRRIAVHRLATVAVALVATVVLVGCSDDSGGNTAFQGLTSDQRVYDDTGESLDSAQSADIAGRLESLKTGTGADVIVYVRELDADSDDTLDLVEELQQQWVAAAGIDQNIAGAILINREPGKGDEARAGIFLGSTFDDGNVPRDEQEAIVEDALIPPLRDGNVAGSLTAGIDRLQSDIRNGPPVTALDRFAAGPGSTWLPWAGLVVALLGLLGVAVLFRGRAKPTVSEQPPSTLRPDHNTEPAFVTALVHRSAQASGVPATVLALAAQDALMIEQDKKPGKFDKGTVRIRLLDESRVRGEMQQAVWAMLAERADGAVVDSAALKKIAGSPGSTKTLVEERLRSSGLVADGTGRRRAALTALAVLGGALAVGGIAVATSGAPLMWLAAGPAAMLFIAGIVTAIAYSRFSVAGRDAARPWEAYRDGLKNAAKDHDEAVDLNSALPDIVALGLAPAFQKQLDAATDPSNDTPLQAFSSPASAGFASGGPVVLPWAAFSGVFVSSGGAGSTVSGAGAGGGGGAAGST</sequence>
<comment type="caution">
    <text evidence="4">The sequence shown here is derived from an EMBL/GenBank/DDBJ whole genome shotgun (WGS) entry which is preliminary data.</text>
</comment>
<reference evidence="4" key="1">
    <citation type="journal article" date="2014" name="Int. J. Syst. Evol. Microbiol.">
        <title>Complete genome sequence of Corynebacterium casei LMG S-19264T (=DSM 44701T), isolated from a smear-ripened cheese.</title>
        <authorList>
            <consortium name="US DOE Joint Genome Institute (JGI-PGF)"/>
            <person name="Walter F."/>
            <person name="Albersmeier A."/>
            <person name="Kalinowski J."/>
            <person name="Ruckert C."/>
        </authorList>
    </citation>
    <scope>NUCLEOTIDE SEQUENCE</scope>
    <source>
        <strain evidence="4">CCM 7905</strain>
    </source>
</reference>
<organism evidence="4 5">
    <name type="scientific">Rhodococcoides trifolii</name>
    <dbReference type="NCBI Taxonomy" id="908250"/>
    <lineage>
        <taxon>Bacteria</taxon>
        <taxon>Bacillati</taxon>
        <taxon>Actinomycetota</taxon>
        <taxon>Actinomycetes</taxon>
        <taxon>Mycobacteriales</taxon>
        <taxon>Nocardiaceae</taxon>
        <taxon>Rhodococcoides</taxon>
    </lineage>
</organism>
<evidence type="ECO:0000313" key="4">
    <source>
        <dbReference type="EMBL" id="GGG10539.1"/>
    </source>
</evidence>
<feature type="domain" description="Predicted membrane protein YciQ-like C-terminal" evidence="3">
    <location>
        <begin position="244"/>
        <end position="435"/>
    </location>
</feature>
<gene>
    <name evidence="4" type="ORF">GCM10007304_25780</name>
</gene>
<keyword evidence="1" id="KW-1133">Transmembrane helix</keyword>
<evidence type="ECO:0000259" key="2">
    <source>
        <dbReference type="Pfam" id="PF04536"/>
    </source>
</evidence>
<feature type="transmembrane region" description="Helical" evidence="1">
    <location>
        <begin position="206"/>
        <end position="226"/>
    </location>
</feature>
<dbReference type="Gene3D" id="3.10.310.50">
    <property type="match status" value="1"/>
</dbReference>
<evidence type="ECO:0000256" key="1">
    <source>
        <dbReference type="SAM" id="Phobius"/>
    </source>
</evidence>
<accession>A0A917D4B9</accession>
<feature type="transmembrane region" description="Helical" evidence="1">
    <location>
        <begin position="12"/>
        <end position="32"/>
    </location>
</feature>
<dbReference type="EMBL" id="BMCU01000002">
    <property type="protein sequence ID" value="GGG10539.1"/>
    <property type="molecule type" value="Genomic_DNA"/>
</dbReference>
<evidence type="ECO:0000313" key="5">
    <source>
        <dbReference type="Proteomes" id="UP000654257"/>
    </source>
</evidence>
<dbReference type="InterPro" id="IPR007621">
    <property type="entry name" value="TPM_dom"/>
</dbReference>
<proteinExistence type="predicted"/>
<reference evidence="4" key="2">
    <citation type="submission" date="2020-09" db="EMBL/GenBank/DDBJ databases">
        <authorList>
            <person name="Sun Q."/>
            <person name="Sedlacek I."/>
        </authorList>
    </citation>
    <scope>NUCLEOTIDE SEQUENCE</scope>
    <source>
        <strain evidence="4">CCM 7905</strain>
    </source>
</reference>
<protein>
    <recommendedName>
        <fullName evidence="6">TPM domain-containing protein</fullName>
    </recommendedName>
</protein>
<evidence type="ECO:0000259" key="3">
    <source>
        <dbReference type="Pfam" id="PF20990"/>
    </source>
</evidence>
<keyword evidence="5" id="KW-1185">Reference proteome</keyword>
<keyword evidence="1" id="KW-0812">Transmembrane</keyword>
<evidence type="ECO:0008006" key="6">
    <source>
        <dbReference type="Google" id="ProtNLM"/>
    </source>
</evidence>
<name>A0A917D4B9_9NOCA</name>
<dbReference type="Proteomes" id="UP000654257">
    <property type="component" value="Unassembled WGS sequence"/>
</dbReference>
<dbReference type="AlphaFoldDB" id="A0A917D4B9"/>
<dbReference type="Pfam" id="PF20990">
    <property type="entry name" value="DUF2207_C"/>
    <property type="match status" value="1"/>
</dbReference>
<feature type="transmembrane region" description="Helical" evidence="1">
    <location>
        <begin position="390"/>
        <end position="412"/>
    </location>
</feature>
<dbReference type="Pfam" id="PF04536">
    <property type="entry name" value="TPM_phosphatase"/>
    <property type="match status" value="1"/>
</dbReference>
<dbReference type="InterPro" id="IPR048389">
    <property type="entry name" value="YciQ-like_C"/>
</dbReference>
<dbReference type="RefSeq" id="WP_188545138.1">
    <property type="nucleotide sequence ID" value="NZ_BMCU01000002.1"/>
</dbReference>
<keyword evidence="1" id="KW-0472">Membrane</keyword>
<feature type="domain" description="TPM" evidence="2">
    <location>
        <begin position="55"/>
        <end position="183"/>
    </location>
</feature>
<feature type="transmembrane region" description="Helical" evidence="1">
    <location>
        <begin position="364"/>
        <end position="384"/>
    </location>
</feature>